<evidence type="ECO:0000313" key="1">
    <source>
        <dbReference type="Proteomes" id="UP000694890"/>
    </source>
</evidence>
<name>A0AAJ7VGW3_LATCA</name>
<dbReference type="AlphaFoldDB" id="A0AAJ7VGW3"/>
<dbReference type="KEGG" id="lcf:108897771"/>
<dbReference type="Proteomes" id="UP000694890">
    <property type="component" value="Unplaced"/>
</dbReference>
<organism evidence="1 2">
    <name type="scientific">Lates calcarifer</name>
    <name type="common">Barramundi</name>
    <name type="synonym">Holocentrus calcarifer</name>
    <dbReference type="NCBI Taxonomy" id="8187"/>
    <lineage>
        <taxon>Eukaryota</taxon>
        <taxon>Metazoa</taxon>
        <taxon>Chordata</taxon>
        <taxon>Craniata</taxon>
        <taxon>Vertebrata</taxon>
        <taxon>Euteleostomi</taxon>
        <taxon>Actinopterygii</taxon>
        <taxon>Neopterygii</taxon>
        <taxon>Teleostei</taxon>
        <taxon>Neoteleostei</taxon>
        <taxon>Acanthomorphata</taxon>
        <taxon>Carangaria</taxon>
        <taxon>Carangaria incertae sedis</taxon>
        <taxon>Centropomidae</taxon>
        <taxon>Lates</taxon>
    </lineage>
</organism>
<accession>A0AAJ7VGW3</accession>
<gene>
    <name evidence="2" type="primary">LOC108897771</name>
</gene>
<dbReference type="RefSeq" id="XP_018553059.1">
    <property type="nucleotide sequence ID" value="XM_018697543.2"/>
</dbReference>
<protein>
    <submittedName>
        <fullName evidence="2">Uncharacterized protein LOC108897771</fullName>
    </submittedName>
</protein>
<reference evidence="2" key="1">
    <citation type="submission" date="2025-08" db="UniProtKB">
        <authorList>
            <consortium name="RefSeq"/>
        </authorList>
    </citation>
    <scope>IDENTIFICATION</scope>
    <source>
        <tissue evidence="2">Brain</tissue>
    </source>
</reference>
<sequence length="340" mass="39542">MTVKTFSLSLTFNPTMERRTNRRGVTEHFVGGRHLKLDDLKEAAQGLETRQYLFRENIPAYPRPEFHVSHLKHDTDLEGLLGIKRDGGFRSLGPESLLWWSLAVKPEDVTSAETRLLEETYPDRTEEQVQTQQSFLGKFTTSPAFLETSRLGSYRFTFPVEEVLEAYREQFCGGEPPVLQVFETVLYKQEVMYVVLVDRPANQQYSSLSDDPNAVCVYRDGRFIWRPEAICNEHNFELVQKPDVNQMELFPCSRHFYVWDHVAIALHVGKGKVLKFHTDQLRGNLKFCDPGEPQLSYFESFADAEEIVGNLWPEYPAQLEKQISLQEMLYPWWELLGFCR</sequence>
<evidence type="ECO:0000313" key="2">
    <source>
        <dbReference type="RefSeq" id="XP_018553059.1"/>
    </source>
</evidence>
<proteinExistence type="predicted"/>
<dbReference type="GeneID" id="108897771"/>